<keyword evidence="5" id="KW-0547">Nucleotide-binding</keyword>
<dbReference type="AlphaFoldDB" id="A0A1J1H6X3"/>
<evidence type="ECO:0000256" key="2">
    <source>
        <dbReference type="ARBA" id="ARBA00009638"/>
    </source>
</evidence>
<dbReference type="Pfam" id="PF01926">
    <property type="entry name" value="MMR_HSR1"/>
    <property type="match status" value="1"/>
</dbReference>
<evidence type="ECO:0000313" key="11">
    <source>
        <dbReference type="EMBL" id="CRH00532.1"/>
    </source>
</evidence>
<keyword evidence="6" id="KW-0460">Magnesium</keyword>
<dbReference type="InterPro" id="IPR027417">
    <property type="entry name" value="P-loop_NTPase"/>
</dbReference>
<dbReference type="CDD" id="cd01876">
    <property type="entry name" value="YihA_EngB"/>
    <property type="match status" value="1"/>
</dbReference>
<accession>A0A1J1H6X3</accession>
<dbReference type="GO" id="GO:0005525">
    <property type="term" value="F:GTP binding"/>
    <property type="evidence" value="ECO:0007669"/>
    <property type="project" value="UniProtKB-KW"/>
</dbReference>
<evidence type="ECO:0000259" key="10">
    <source>
        <dbReference type="PROSITE" id="PS51706"/>
    </source>
</evidence>
<keyword evidence="7" id="KW-0342">GTP-binding</keyword>
<keyword evidence="12" id="KW-1185">Reference proteome</keyword>
<dbReference type="InterPro" id="IPR030393">
    <property type="entry name" value="G_ENGB_dom"/>
</dbReference>
<dbReference type="Gene3D" id="3.40.50.300">
    <property type="entry name" value="P-loop containing nucleotide triphosphate hydrolases"/>
    <property type="match status" value="1"/>
</dbReference>
<dbReference type="GeneID" id="39736653"/>
<dbReference type="OrthoDB" id="391988at2759"/>
<evidence type="ECO:0000256" key="1">
    <source>
        <dbReference type="ARBA" id="ARBA00001946"/>
    </source>
</evidence>
<dbReference type="PANTHER" id="PTHR11649:SF13">
    <property type="entry name" value="ENGB-TYPE G DOMAIN-CONTAINING PROTEIN"/>
    <property type="match status" value="1"/>
</dbReference>
<evidence type="ECO:0000256" key="9">
    <source>
        <dbReference type="ARBA" id="ARBA00023306"/>
    </source>
</evidence>
<dbReference type="VEuPathDB" id="PlasmoDB:PRELSG_1018700"/>
<dbReference type="GO" id="GO:0051301">
    <property type="term" value="P:cell division"/>
    <property type="evidence" value="ECO:0007669"/>
    <property type="project" value="UniProtKB-KW"/>
</dbReference>
<reference evidence="11 12" key="1">
    <citation type="submission" date="2015-04" db="EMBL/GenBank/DDBJ databases">
        <authorList>
            <consortium name="Pathogen Informatics"/>
        </authorList>
    </citation>
    <scope>NUCLEOTIDE SEQUENCE [LARGE SCALE GENOMIC DNA]</scope>
    <source>
        <strain evidence="11 12">SGS1</strain>
    </source>
</reference>
<evidence type="ECO:0000256" key="8">
    <source>
        <dbReference type="ARBA" id="ARBA00023210"/>
    </source>
</evidence>
<dbReference type="GO" id="GO:0046872">
    <property type="term" value="F:metal ion binding"/>
    <property type="evidence" value="ECO:0007669"/>
    <property type="project" value="UniProtKB-KW"/>
</dbReference>
<sequence length="283" mass="32931">MINNSKYFLLKNESTKVTPYLAKPFININFLNTEELPYWLSDEHIKKSNIIFNSKIIAHPVYVAQTIHKYKPSNIPQIAIFGKSNVGKSSLINALLNYREVAQASKTPGRTRHLFIFNLLNYLSIVDLPGYGYAKVSKNLRDNWSILIEEYLNRAKNLKRALCLIDCTELFSTYDFILLDMLITKKVPFQIIVTKIDKLKVNELHNLMVKILSILDNYKKKVNLFNENAYKKNNNLKKEIYEFNINEYLHNVSSLKYFGIQELRTNLSLIALDNLNSKKLKNS</sequence>
<keyword evidence="8" id="KW-0717">Septation</keyword>
<evidence type="ECO:0000256" key="7">
    <source>
        <dbReference type="ARBA" id="ARBA00023134"/>
    </source>
</evidence>
<keyword evidence="4" id="KW-0479">Metal-binding</keyword>
<evidence type="ECO:0000256" key="5">
    <source>
        <dbReference type="ARBA" id="ARBA00022741"/>
    </source>
</evidence>
<dbReference type="InterPro" id="IPR019987">
    <property type="entry name" value="GTP-bd_ribosome_bio_YsxC"/>
</dbReference>
<dbReference type="InterPro" id="IPR006073">
    <property type="entry name" value="GTP-bd"/>
</dbReference>
<dbReference type="NCBIfam" id="TIGR03598">
    <property type="entry name" value="GTPase_YsxC"/>
    <property type="match status" value="1"/>
</dbReference>
<keyword evidence="9" id="KW-0131">Cell cycle</keyword>
<dbReference type="Proteomes" id="UP000220158">
    <property type="component" value="Chromosome 10"/>
</dbReference>
<evidence type="ECO:0000256" key="6">
    <source>
        <dbReference type="ARBA" id="ARBA00022842"/>
    </source>
</evidence>
<dbReference type="HAMAP" id="MF_00321">
    <property type="entry name" value="GTPase_EngB"/>
    <property type="match status" value="1"/>
</dbReference>
<dbReference type="SUPFAM" id="SSF52540">
    <property type="entry name" value="P-loop containing nucleoside triphosphate hydrolases"/>
    <property type="match status" value="1"/>
</dbReference>
<dbReference type="RefSeq" id="XP_028533535.1">
    <property type="nucleotide sequence ID" value="XM_028677114.1"/>
</dbReference>
<comment type="cofactor">
    <cofactor evidence="1">
        <name>Mg(2+)</name>
        <dbReference type="ChEBI" id="CHEBI:18420"/>
    </cofactor>
</comment>
<name>A0A1J1H6X3_PLARL</name>
<dbReference type="PANTHER" id="PTHR11649">
    <property type="entry name" value="MSS1/TRME-RELATED GTP-BINDING PROTEIN"/>
    <property type="match status" value="1"/>
</dbReference>
<dbReference type="OMA" id="CLIECTE"/>
<evidence type="ECO:0000256" key="4">
    <source>
        <dbReference type="ARBA" id="ARBA00022723"/>
    </source>
</evidence>
<gene>
    <name evidence="11" type="ORF">PRELSG_1018700</name>
</gene>
<dbReference type="KEGG" id="prel:PRELSG_1018700"/>
<feature type="domain" description="EngB-type G" evidence="10">
    <location>
        <begin position="74"/>
        <end position="251"/>
    </location>
</feature>
<dbReference type="EMBL" id="LN835305">
    <property type="protein sequence ID" value="CRH00532.1"/>
    <property type="molecule type" value="Genomic_DNA"/>
</dbReference>
<evidence type="ECO:0000256" key="3">
    <source>
        <dbReference type="ARBA" id="ARBA00022618"/>
    </source>
</evidence>
<dbReference type="PROSITE" id="PS51706">
    <property type="entry name" value="G_ENGB"/>
    <property type="match status" value="1"/>
</dbReference>
<proteinExistence type="inferred from homology"/>
<evidence type="ECO:0000313" key="12">
    <source>
        <dbReference type="Proteomes" id="UP000220158"/>
    </source>
</evidence>
<keyword evidence="3" id="KW-0132">Cell division</keyword>
<protein>
    <submittedName>
        <fullName evidence="11">GTP-binding protein, putative</fullName>
    </submittedName>
</protein>
<organism evidence="11 12">
    <name type="scientific">Plasmodium relictum</name>
    <dbReference type="NCBI Taxonomy" id="85471"/>
    <lineage>
        <taxon>Eukaryota</taxon>
        <taxon>Sar</taxon>
        <taxon>Alveolata</taxon>
        <taxon>Apicomplexa</taxon>
        <taxon>Aconoidasida</taxon>
        <taxon>Haemosporida</taxon>
        <taxon>Plasmodiidae</taxon>
        <taxon>Plasmodium</taxon>
        <taxon>Plasmodium (Haemamoeba)</taxon>
    </lineage>
</organism>
<comment type="similarity">
    <text evidence="2">Belongs to the TRAFAC class TrmE-Era-EngA-EngB-Septin-like GTPase superfamily. EngB GTPase family.</text>
</comment>